<name>D8QB09_SCHCM</name>
<dbReference type="RefSeq" id="XP_003029574.1">
    <property type="nucleotide sequence ID" value="XM_003029528.1"/>
</dbReference>
<evidence type="ECO:0000256" key="1">
    <source>
        <dbReference type="SAM" id="MobiDB-lite"/>
    </source>
</evidence>
<proteinExistence type="predicted"/>
<feature type="region of interest" description="Disordered" evidence="1">
    <location>
        <begin position="47"/>
        <end position="84"/>
    </location>
</feature>
<dbReference type="InParanoid" id="D8QB09"/>
<reference evidence="2 3" key="1">
    <citation type="journal article" date="2010" name="Nat. Biotechnol.">
        <title>Genome sequence of the model mushroom Schizophyllum commune.</title>
        <authorList>
            <person name="Ohm R.A."/>
            <person name="de Jong J.F."/>
            <person name="Lugones L.G."/>
            <person name="Aerts A."/>
            <person name="Kothe E."/>
            <person name="Stajich J.E."/>
            <person name="de Vries R.P."/>
            <person name="Record E."/>
            <person name="Levasseur A."/>
            <person name="Baker S.E."/>
            <person name="Bartholomew K.A."/>
            <person name="Coutinho P.M."/>
            <person name="Erdmann S."/>
            <person name="Fowler T.J."/>
            <person name="Gathman A.C."/>
            <person name="Lombard V."/>
            <person name="Henrissat B."/>
            <person name="Knabe N."/>
            <person name="Kuees U."/>
            <person name="Lilly W.W."/>
            <person name="Lindquist E."/>
            <person name="Lucas S."/>
            <person name="Magnuson J.K."/>
            <person name="Piumi F."/>
            <person name="Raudaskoski M."/>
            <person name="Salamov A."/>
            <person name="Schmutz J."/>
            <person name="Schwarze F.W.M.R."/>
            <person name="vanKuyk P.A."/>
            <person name="Horton J.S."/>
            <person name="Grigoriev I.V."/>
            <person name="Woesten H.A.B."/>
        </authorList>
    </citation>
    <scope>NUCLEOTIDE SEQUENCE [LARGE SCALE GENOMIC DNA]</scope>
    <source>
        <strain evidence="3">H4-8 / FGSC 9210</strain>
    </source>
</reference>
<dbReference type="AlphaFoldDB" id="D8QB09"/>
<dbReference type="VEuPathDB" id="FungiDB:SCHCODRAFT_02679747"/>
<accession>D8QB09</accession>
<protein>
    <submittedName>
        <fullName evidence="2">Uncharacterized protein</fullName>
    </submittedName>
</protein>
<gene>
    <name evidence="2" type="ORF">SCHCODRAFT_236353</name>
</gene>
<dbReference type="KEGG" id="scm:SCHCO_02679747"/>
<sequence length="154" mass="16691">MDSFDLDLAALIASAPTVPTMAPTQTTNAEGMTYIDLSTFVEPGQLPVDEERSHGSFTGHPAPPRPKQTPSFPPHHPLGAPPSRVQQLPTVVAPRANPVYQPYLYSSDIRPDNLLSYLFRPVALSSGHDAVFGQFTLFDHGWPALVEDGQSASR</sequence>
<feature type="compositionally biased region" description="Pro residues" evidence="1">
    <location>
        <begin position="61"/>
        <end position="80"/>
    </location>
</feature>
<keyword evidence="3" id="KW-1185">Reference proteome</keyword>
<evidence type="ECO:0000313" key="2">
    <source>
        <dbReference type="EMBL" id="EFI94671.1"/>
    </source>
</evidence>
<dbReference type="EMBL" id="GL377309">
    <property type="protein sequence ID" value="EFI94671.1"/>
    <property type="molecule type" value="Genomic_DNA"/>
</dbReference>
<dbReference type="HOGENOM" id="CLU_1705287_0_0_1"/>
<organism evidence="3">
    <name type="scientific">Schizophyllum commune (strain H4-8 / FGSC 9210)</name>
    <name type="common">Split gill fungus</name>
    <dbReference type="NCBI Taxonomy" id="578458"/>
    <lineage>
        <taxon>Eukaryota</taxon>
        <taxon>Fungi</taxon>
        <taxon>Dikarya</taxon>
        <taxon>Basidiomycota</taxon>
        <taxon>Agaricomycotina</taxon>
        <taxon>Agaricomycetes</taxon>
        <taxon>Agaricomycetidae</taxon>
        <taxon>Agaricales</taxon>
        <taxon>Schizophyllaceae</taxon>
        <taxon>Schizophyllum</taxon>
    </lineage>
</organism>
<evidence type="ECO:0000313" key="3">
    <source>
        <dbReference type="Proteomes" id="UP000007431"/>
    </source>
</evidence>
<dbReference type="GeneID" id="9593928"/>
<dbReference type="OrthoDB" id="10412824at2759"/>
<dbReference type="Proteomes" id="UP000007431">
    <property type="component" value="Unassembled WGS sequence"/>
</dbReference>